<reference evidence="3 4" key="1">
    <citation type="submission" date="2012-08" db="EMBL/GenBank/DDBJ databases">
        <title>Whole genome shotgun sequence of Gordonia rhizosphera NBRC 16068.</title>
        <authorList>
            <person name="Takarada H."/>
            <person name="Isaki S."/>
            <person name="Hosoyama A."/>
            <person name="Tsuchikane K."/>
            <person name="Katsumata H."/>
            <person name="Baba S."/>
            <person name="Ohji S."/>
            <person name="Yamazaki S."/>
            <person name="Fujita N."/>
        </authorList>
    </citation>
    <scope>NUCLEOTIDE SEQUENCE [LARGE SCALE GENOMIC DNA]</scope>
    <source>
        <strain evidence="3 4">NBRC 16068</strain>
    </source>
</reference>
<gene>
    <name evidence="3" type="ORF">GORHZ_141_00500</name>
</gene>
<dbReference type="Proteomes" id="UP000008363">
    <property type="component" value="Unassembled WGS sequence"/>
</dbReference>
<sequence length="363" mass="37331">MTAGSLLTFRFMTSPPQPPPSDQPDPGNQQPGQQPPPAGYGQQPPPPPPGYGQAPPPPGYGQAPPPPGYGQAPPPPGYGQAPPPPGYGQAPPPPGYGQAPPPPGYGQAPPPPGYGQAPPPGMPPADPNKVDVGEAFSWAWGKFKSNVGAMILPGLAVFVLLLVALLLSIFNSAIFGTSETTTYGSGTGFTYEITSTSMSAGGWIIFGLIQLVVYIGILYLMASIISGAIRVANGEAVSASSFLVPMRFGPVILTSILVGIVSAIGYALCIIPGLIAVFFLQFSVVATIDRSLSPIDAMKASFELTKSKPGDSFLAVIVAWAINVVGAILCYIGLIVSAPIAALYYVHCWRKLTGGPIAAPDAA</sequence>
<keyword evidence="2" id="KW-1133">Transmembrane helix</keyword>
<evidence type="ECO:0000256" key="2">
    <source>
        <dbReference type="SAM" id="Phobius"/>
    </source>
</evidence>
<accession>K6VXM6</accession>
<proteinExistence type="predicted"/>
<feature type="transmembrane region" description="Helical" evidence="2">
    <location>
        <begin position="203"/>
        <end position="227"/>
    </location>
</feature>
<feature type="transmembrane region" description="Helical" evidence="2">
    <location>
        <begin position="248"/>
        <end position="268"/>
    </location>
</feature>
<feature type="transmembrane region" description="Helical" evidence="2">
    <location>
        <begin position="147"/>
        <end position="170"/>
    </location>
</feature>
<evidence type="ECO:0008006" key="5">
    <source>
        <dbReference type="Google" id="ProtNLM"/>
    </source>
</evidence>
<comment type="caution">
    <text evidence="3">The sequence shown here is derived from an EMBL/GenBank/DDBJ whole genome shotgun (WGS) entry which is preliminary data.</text>
</comment>
<evidence type="ECO:0000313" key="3">
    <source>
        <dbReference type="EMBL" id="GAB91675.1"/>
    </source>
</evidence>
<protein>
    <recommendedName>
        <fullName evidence="5">Integral membrane protein</fullName>
    </recommendedName>
</protein>
<feature type="compositionally biased region" description="Pro residues" evidence="1">
    <location>
        <begin position="33"/>
        <end position="126"/>
    </location>
</feature>
<keyword evidence="2" id="KW-0472">Membrane</keyword>
<feature type="transmembrane region" description="Helical" evidence="2">
    <location>
        <begin position="313"/>
        <end position="346"/>
    </location>
</feature>
<dbReference type="PRINTS" id="PR01217">
    <property type="entry name" value="PRICHEXTENSN"/>
</dbReference>
<evidence type="ECO:0000313" key="4">
    <source>
        <dbReference type="Proteomes" id="UP000008363"/>
    </source>
</evidence>
<name>K6VXM6_9ACTN</name>
<dbReference type="AlphaFoldDB" id="K6VXM6"/>
<organism evidence="3 4">
    <name type="scientific">Gordonia rhizosphera NBRC 16068</name>
    <dbReference type="NCBI Taxonomy" id="1108045"/>
    <lineage>
        <taxon>Bacteria</taxon>
        <taxon>Bacillati</taxon>
        <taxon>Actinomycetota</taxon>
        <taxon>Actinomycetes</taxon>
        <taxon>Mycobacteriales</taxon>
        <taxon>Gordoniaceae</taxon>
        <taxon>Gordonia</taxon>
    </lineage>
</organism>
<dbReference type="STRING" id="1108045.GORHZ_141_00500"/>
<dbReference type="EMBL" id="BAHC01000141">
    <property type="protein sequence ID" value="GAB91675.1"/>
    <property type="molecule type" value="Genomic_DNA"/>
</dbReference>
<dbReference type="eggNOG" id="COG5473">
    <property type="taxonomic scope" value="Bacteria"/>
</dbReference>
<keyword evidence="4" id="KW-1185">Reference proteome</keyword>
<feature type="region of interest" description="Disordered" evidence="1">
    <location>
        <begin position="1"/>
        <end position="128"/>
    </location>
</feature>
<keyword evidence="2" id="KW-0812">Transmembrane</keyword>
<evidence type="ECO:0000256" key="1">
    <source>
        <dbReference type="SAM" id="MobiDB-lite"/>
    </source>
</evidence>